<dbReference type="Pfam" id="PF25139">
    <property type="entry name" value="LysM14_C"/>
    <property type="match status" value="1"/>
</dbReference>
<proteinExistence type="predicted"/>
<feature type="signal peptide" evidence="2">
    <location>
        <begin position="1"/>
        <end position="22"/>
    </location>
</feature>
<evidence type="ECO:0000256" key="1">
    <source>
        <dbReference type="SAM" id="MobiDB-lite"/>
    </source>
</evidence>
<dbReference type="AlphaFoldDB" id="A0A4Z0YUA2"/>
<feature type="chain" id="PRO_5021233477" description="Secreted LysM effector LysM C-terminal domain-containing protein" evidence="2">
    <location>
        <begin position="23"/>
        <end position="536"/>
    </location>
</feature>
<feature type="region of interest" description="Disordered" evidence="1">
    <location>
        <begin position="360"/>
        <end position="401"/>
    </location>
</feature>
<dbReference type="OrthoDB" id="73875at2759"/>
<accession>A0A4Z0YUA2</accession>
<feature type="region of interest" description="Disordered" evidence="1">
    <location>
        <begin position="180"/>
        <end position="226"/>
    </location>
</feature>
<comment type="caution">
    <text evidence="4">The sequence shown here is derived from an EMBL/GenBank/DDBJ whole genome shotgun (WGS) entry which is preliminary data.</text>
</comment>
<evidence type="ECO:0000313" key="4">
    <source>
        <dbReference type="EMBL" id="TGJ87979.1"/>
    </source>
</evidence>
<sequence>MVSVTGSSRAIALLCYISAVTADRLHQPNRLMNYPRQFSFSNSSSIPPSSSSVISSTSSFTISSTSSFTSSSSSFFTSSSPGSSSTPPTTSTQSTVTTSTAPVIITVDWNTVSASTTTSVASATHNSNGWPIIPFLNCWFCLPGGSDGGGIIIPGVTGPGIIPPPPISIGISLGFSSNMPSITLNPEGDPSYPSTEPTSSPSTEPTSSPSPTTMSTVTQSSSSECTSTTTGYDYFVTCTASVTDSLLLSASTGCVTSTVTTTGCDITSTASTTIVQACAASVYQSVSSLNSAQALSAITVISGTTIPLDFYFDDTATPTDFTVSHFGSIFTDNSISSTSAPITTASSSIISTISSSSTPVASTPAASSPSSFPTSSPSDSPASSPSASPTPSSSSSPTSAAPTPTATWYLTAYDVDCDTQQSSGDFSYYTFQGYSAQSPDEQCSNIQSGLPIGSDTGDSCSWFTDGGFNGPNECSQGTFTRPKSFNIRSGFCTIFEDTHCQGGSNGVTSPQYSGCMNVDDAFVDFDWNSISCFAIG</sequence>
<protein>
    <recommendedName>
        <fullName evidence="3">Secreted LysM effector LysM C-terminal domain-containing protein</fullName>
    </recommendedName>
</protein>
<dbReference type="Proteomes" id="UP000297716">
    <property type="component" value="Unassembled WGS sequence"/>
</dbReference>
<keyword evidence="2" id="KW-0732">Signal</keyword>
<feature type="domain" description="Secreted LysM effector LysM C-terminal" evidence="3">
    <location>
        <begin position="408"/>
        <end position="532"/>
    </location>
</feature>
<name>A0A4Z0YUA2_9PEZI</name>
<evidence type="ECO:0000259" key="3">
    <source>
        <dbReference type="Pfam" id="PF25139"/>
    </source>
</evidence>
<reference evidence="4 5" key="1">
    <citation type="submission" date="2019-03" db="EMBL/GenBank/DDBJ databases">
        <title>Draft genome sequence of Xylaria hypoxylon DSM 108379, a ubiquitous saprotrophic-parasitic fungi on hardwood.</title>
        <authorList>
            <person name="Buettner E."/>
            <person name="Leonhardt S."/>
            <person name="Gebauer A.M."/>
            <person name="Liers C."/>
            <person name="Hofrichter M."/>
            <person name="Kellner H."/>
        </authorList>
    </citation>
    <scope>NUCLEOTIDE SEQUENCE [LARGE SCALE GENOMIC DNA]</scope>
    <source>
        <strain evidence="4 5">DSM 108379</strain>
    </source>
</reference>
<dbReference type="InterPro" id="IPR057277">
    <property type="entry name" value="LysM_C"/>
</dbReference>
<gene>
    <name evidence="4" type="ORF">E0Z10_g716</name>
</gene>
<dbReference type="EMBL" id="SKBN01000007">
    <property type="protein sequence ID" value="TGJ87979.1"/>
    <property type="molecule type" value="Genomic_DNA"/>
</dbReference>
<feature type="region of interest" description="Disordered" evidence="1">
    <location>
        <begin position="77"/>
        <end position="97"/>
    </location>
</feature>
<organism evidence="4 5">
    <name type="scientific">Xylaria hypoxylon</name>
    <dbReference type="NCBI Taxonomy" id="37992"/>
    <lineage>
        <taxon>Eukaryota</taxon>
        <taxon>Fungi</taxon>
        <taxon>Dikarya</taxon>
        <taxon>Ascomycota</taxon>
        <taxon>Pezizomycotina</taxon>
        <taxon>Sordariomycetes</taxon>
        <taxon>Xylariomycetidae</taxon>
        <taxon>Xylariales</taxon>
        <taxon>Xylariaceae</taxon>
        <taxon>Xylaria</taxon>
    </lineage>
</organism>
<evidence type="ECO:0000256" key="2">
    <source>
        <dbReference type="SAM" id="SignalP"/>
    </source>
</evidence>
<feature type="compositionally biased region" description="Low complexity" evidence="1">
    <location>
        <begin position="190"/>
        <end position="226"/>
    </location>
</feature>
<evidence type="ECO:0000313" key="5">
    <source>
        <dbReference type="Proteomes" id="UP000297716"/>
    </source>
</evidence>
<keyword evidence="5" id="KW-1185">Reference proteome</keyword>